<dbReference type="OrthoDB" id="35385at2157"/>
<dbReference type="InterPro" id="IPR036249">
    <property type="entry name" value="Thioredoxin-like_sf"/>
</dbReference>
<accession>D7E618</accession>
<dbReference type="InterPro" id="IPR013766">
    <property type="entry name" value="Thioredoxin_domain"/>
</dbReference>
<keyword evidence="3" id="KW-1185">Reference proteome</keyword>
<dbReference type="AlphaFoldDB" id="D7E618"/>
<dbReference type="EMBL" id="CP002069">
    <property type="protein sequence ID" value="ADI73040.1"/>
    <property type="molecule type" value="Genomic_DNA"/>
</dbReference>
<name>D7E618_METEZ</name>
<dbReference type="PANTHER" id="PTHR45663">
    <property type="entry name" value="GEO12009P1"/>
    <property type="match status" value="1"/>
</dbReference>
<proteinExistence type="predicted"/>
<dbReference type="PROSITE" id="PS51257">
    <property type="entry name" value="PROKAR_LIPOPROTEIN"/>
    <property type="match status" value="1"/>
</dbReference>
<organism evidence="2 3">
    <name type="scientific">Methanohalobium evestigatum (strain ATCC BAA-1072 / DSM 3721 / NBRC 107634 / OCM 161 / Z-7303)</name>
    <dbReference type="NCBI Taxonomy" id="644295"/>
    <lineage>
        <taxon>Archaea</taxon>
        <taxon>Methanobacteriati</taxon>
        <taxon>Methanobacteriota</taxon>
        <taxon>Stenosarchaea group</taxon>
        <taxon>Methanomicrobia</taxon>
        <taxon>Methanosarcinales</taxon>
        <taxon>Methanosarcinaceae</taxon>
        <taxon>Methanohalobium</taxon>
    </lineage>
</organism>
<dbReference type="PROSITE" id="PS51352">
    <property type="entry name" value="THIOREDOXIN_2"/>
    <property type="match status" value="1"/>
</dbReference>
<evidence type="ECO:0000313" key="2">
    <source>
        <dbReference type="EMBL" id="ADI73040.1"/>
    </source>
</evidence>
<dbReference type="GO" id="GO:0015035">
    <property type="term" value="F:protein-disulfide reductase activity"/>
    <property type="evidence" value="ECO:0007669"/>
    <property type="project" value="TreeGrafter"/>
</dbReference>
<dbReference type="GeneID" id="9345720"/>
<dbReference type="RefSeq" id="WP_013193608.1">
    <property type="nucleotide sequence ID" value="NC_014253.1"/>
</dbReference>
<dbReference type="SUPFAM" id="SSF52833">
    <property type="entry name" value="Thioredoxin-like"/>
    <property type="match status" value="1"/>
</dbReference>
<protein>
    <submittedName>
        <fullName evidence="2">Thioredoxin domain protein</fullName>
    </submittedName>
</protein>
<reference evidence="2 3" key="1">
    <citation type="submission" date="2010-06" db="EMBL/GenBank/DDBJ databases">
        <title>Complete sequence chromosome of Methanohalobium evestigatum Z-7303.</title>
        <authorList>
            <consortium name="US DOE Joint Genome Institute"/>
            <person name="Lucas S."/>
            <person name="Copeland A."/>
            <person name="Lapidus A."/>
            <person name="Cheng J.-F."/>
            <person name="Bruce D."/>
            <person name="Goodwin L."/>
            <person name="Pitluck S."/>
            <person name="Saunders E."/>
            <person name="Detter J.C."/>
            <person name="Han C."/>
            <person name="Tapia R."/>
            <person name="Land M."/>
            <person name="Hauser L."/>
            <person name="Kyrpides N."/>
            <person name="Mikhailova N."/>
            <person name="Sieprawska-Lupa M."/>
            <person name="Whitman W.B."/>
            <person name="Anderson I."/>
            <person name="Woyke T."/>
        </authorList>
    </citation>
    <scope>NUCLEOTIDE SEQUENCE [LARGE SCALE GENOMIC DNA]</scope>
    <source>
        <strain evidence="3">ATCC BAA-1072 / DSM 3721 / NBRC 107634 / OCM 161 / Z-7303</strain>
    </source>
</reference>
<dbReference type="GO" id="GO:0005737">
    <property type="term" value="C:cytoplasm"/>
    <property type="evidence" value="ECO:0007669"/>
    <property type="project" value="TreeGrafter"/>
</dbReference>
<evidence type="ECO:0000259" key="1">
    <source>
        <dbReference type="PROSITE" id="PS51352"/>
    </source>
</evidence>
<evidence type="ECO:0000313" key="3">
    <source>
        <dbReference type="Proteomes" id="UP000000391"/>
    </source>
</evidence>
<sequence precursor="true">MKKLVLFTILSIFILSTIGCIESDTGAENNNNGYTSGGSDRVTSIQQINNTVENKSVLIEFGAEWCSACDRQRPIIEDIANEYKDKAEVMYVNVDMTPDIAKRFNIRSIPDSVVVVDINSGGEYVYMTENGDTTIQREKARFLGVTQKQRLVKTLEYAIENRTG</sequence>
<feature type="domain" description="Thioredoxin" evidence="1">
    <location>
        <begin position="16"/>
        <end position="148"/>
    </location>
</feature>
<dbReference type="Proteomes" id="UP000000391">
    <property type="component" value="Chromosome"/>
</dbReference>
<dbReference type="STRING" id="644295.Metev_0109"/>
<dbReference type="Pfam" id="PF00085">
    <property type="entry name" value="Thioredoxin"/>
    <property type="match status" value="1"/>
</dbReference>
<dbReference type="KEGG" id="mev:Metev_0109"/>
<dbReference type="Gene3D" id="3.40.30.10">
    <property type="entry name" value="Glutaredoxin"/>
    <property type="match status" value="1"/>
</dbReference>
<gene>
    <name evidence="2" type="ordered locus">Metev_0109</name>
</gene>
<dbReference type="CDD" id="cd02947">
    <property type="entry name" value="TRX_family"/>
    <property type="match status" value="1"/>
</dbReference>
<dbReference type="HOGENOM" id="CLU_133605_0_0_2"/>
<dbReference type="PANTHER" id="PTHR45663:SF11">
    <property type="entry name" value="GEO12009P1"/>
    <property type="match status" value="1"/>
</dbReference>